<reference evidence="2" key="1">
    <citation type="submission" date="2020-05" db="UniProtKB">
        <authorList>
            <consortium name="EnsemblMetazoa"/>
        </authorList>
    </citation>
    <scope>IDENTIFICATION</scope>
    <source>
        <strain evidence="2">USDA</strain>
    </source>
</reference>
<evidence type="ECO:0008006" key="4">
    <source>
        <dbReference type="Google" id="ProtNLM"/>
    </source>
</evidence>
<dbReference type="AlphaFoldDB" id="A0A1I8P0S8"/>
<keyword evidence="1" id="KW-0732">Signal</keyword>
<proteinExistence type="predicted"/>
<keyword evidence="3" id="KW-1185">Reference proteome</keyword>
<protein>
    <recommendedName>
        <fullName evidence="4">Salivary secreted peptide</fullName>
    </recommendedName>
</protein>
<gene>
    <name evidence="2" type="primary">106089103</name>
</gene>
<dbReference type="PANTHER" id="PTHR37685:SF1">
    <property type="entry name" value="GEO11136P1-RELATED"/>
    <property type="match status" value="1"/>
</dbReference>
<dbReference type="InterPro" id="IPR031734">
    <property type="entry name" value="MBF2"/>
</dbReference>
<feature type="chain" id="PRO_5009325938" description="Salivary secreted peptide" evidence="1">
    <location>
        <begin position="20"/>
        <end position="115"/>
    </location>
</feature>
<feature type="signal peptide" evidence="1">
    <location>
        <begin position="1"/>
        <end position="19"/>
    </location>
</feature>
<dbReference type="PANTHER" id="PTHR37685">
    <property type="entry name" value="GEO11136P1-RELATED"/>
    <property type="match status" value="1"/>
</dbReference>
<sequence>MKLLLFLALMATLATVALSSNGYWGHRESGDTLIYSKDVKVSAKKDKIATKKVSYDPLFSRPRITAVVVNDNFKDSFGAVSTVLQGGVGKRYINILLTSQRSKGIDSTVKIYGKK</sequence>
<dbReference type="VEuPathDB" id="VectorBase:SCAU003816"/>
<dbReference type="KEGG" id="scac:106089103"/>
<name>A0A1I8P0S8_STOCA</name>
<dbReference type="OrthoDB" id="8192785at2759"/>
<evidence type="ECO:0000313" key="3">
    <source>
        <dbReference type="Proteomes" id="UP000095300"/>
    </source>
</evidence>
<organism evidence="2 3">
    <name type="scientific">Stomoxys calcitrans</name>
    <name type="common">Stable fly</name>
    <name type="synonym">Conops calcitrans</name>
    <dbReference type="NCBI Taxonomy" id="35570"/>
    <lineage>
        <taxon>Eukaryota</taxon>
        <taxon>Metazoa</taxon>
        <taxon>Ecdysozoa</taxon>
        <taxon>Arthropoda</taxon>
        <taxon>Hexapoda</taxon>
        <taxon>Insecta</taxon>
        <taxon>Pterygota</taxon>
        <taxon>Neoptera</taxon>
        <taxon>Endopterygota</taxon>
        <taxon>Diptera</taxon>
        <taxon>Brachycera</taxon>
        <taxon>Muscomorpha</taxon>
        <taxon>Muscoidea</taxon>
        <taxon>Muscidae</taxon>
        <taxon>Stomoxys</taxon>
    </lineage>
</organism>
<evidence type="ECO:0000313" key="2">
    <source>
        <dbReference type="EnsemblMetazoa" id="SCAU003816-PA"/>
    </source>
</evidence>
<dbReference type="Pfam" id="PF15868">
    <property type="entry name" value="MBF2"/>
    <property type="match status" value="1"/>
</dbReference>
<evidence type="ECO:0000256" key="1">
    <source>
        <dbReference type="SAM" id="SignalP"/>
    </source>
</evidence>
<dbReference type="Proteomes" id="UP000095300">
    <property type="component" value="Unassembled WGS sequence"/>
</dbReference>
<accession>A0A1I8P0S8</accession>
<dbReference type="EnsemblMetazoa" id="SCAU003816-RA">
    <property type="protein sequence ID" value="SCAU003816-PA"/>
    <property type="gene ID" value="SCAU003816"/>
</dbReference>